<dbReference type="EMBL" id="ATBP01000937">
    <property type="protein sequence ID" value="ETR68477.1"/>
    <property type="molecule type" value="Genomic_DNA"/>
</dbReference>
<reference evidence="2" key="1">
    <citation type="submission" date="2012-11" db="EMBL/GenBank/DDBJ databases">
        <authorList>
            <person name="Lucero-Rivera Y.E."/>
            <person name="Tovar-Ramirez D."/>
        </authorList>
    </citation>
    <scope>NUCLEOTIDE SEQUENCE [LARGE SCALE GENOMIC DNA]</scope>
    <source>
        <strain evidence="2">Araruama</strain>
    </source>
</reference>
<evidence type="ECO:0000313" key="2">
    <source>
        <dbReference type="Proteomes" id="UP000189670"/>
    </source>
</evidence>
<comment type="caution">
    <text evidence="1">The sequence shown here is derived from an EMBL/GenBank/DDBJ whole genome shotgun (WGS) entry which is preliminary data.</text>
</comment>
<feature type="non-terminal residue" evidence="1">
    <location>
        <position position="769"/>
    </location>
</feature>
<protein>
    <recommendedName>
        <fullName evidence="3">FixG C-terminal immunoglobulin-like domain-containing protein</fullName>
    </recommendedName>
</protein>
<proteinExistence type="predicted"/>
<name>A0A1V1P0T9_9BACT</name>
<evidence type="ECO:0008006" key="3">
    <source>
        <dbReference type="Google" id="ProtNLM"/>
    </source>
</evidence>
<evidence type="ECO:0000313" key="1">
    <source>
        <dbReference type="EMBL" id="ETR68477.1"/>
    </source>
</evidence>
<accession>A0A1V1P0T9</accession>
<gene>
    <name evidence="1" type="ORF">OMM_10489</name>
</gene>
<dbReference type="Proteomes" id="UP000189670">
    <property type="component" value="Unassembled WGS sequence"/>
</dbReference>
<sequence length="769" mass="81967">MTVLPGTTKTFLVVVELPLTGITNGTADTITVNATSQANPTMSYTSQLTTHIPVISFNMQTTDGNAIIKPGQTHDYVIQIQNSGLTNDTYDLRPTFGNFMGFIKNISDDTCINSITVNAGQIAQYLLKVTVPLTGISNGQSDTITIDAVSQSNPALNSRVEIVTTTPSFSHNLVKLSNDAVIYPGRSFNYHLAIENVGLSNDTYDLSLNSGSFSYTIRNASNTANIHSISINAGLSGTFIVKATYPSAGANNGQSESIDVRSISQGNSLDTNSVQITSSAPSAAFGITNLSGDMEVYPGKANNYEMVIANNSQTEDTYDLSISGGSWPYSIRNASDTSNIYAVSLGAGMTQTFLIKVLIPKGVSNGSSESIMVNGVSQSNQAITAQEQITTSTPSFSFTMQRLNADTNLNPGEPFTYTFVITNTSSGDDTFSLTKTTANWTYAIRNATNTANIRTLSVGAGLSATFLVNVDVPLTQTSTGEIDSITLYVMSQSNNSVNDRATITSSIFSYGLNLQNLTGNSILYAGQKKNYQIQVENTGNGLDTYHLSIKGGTFDYIIRNASDDATINSLSVGSSQTKDFLIKVSAPITGIANGHVETITLTVVSVVFAISESIQITTSTPMCTFDLSPKTNTASIIPGNSKIYPVRIENTGGYDDTYGLSIIGGNWPHRIVNAIDSSTLNTLSVAAGSAITFNVKMDVPSSGVSVGDSDRIYLKAISMCNPAISSQITFTTDIPAVSYELKTSSNKQMVYWVKLMGIASIFKHRHPGR</sequence>
<dbReference type="AlphaFoldDB" id="A0A1V1P0T9"/>
<organism evidence="1 2">
    <name type="scientific">Candidatus Magnetoglobus multicellularis str. Araruama</name>
    <dbReference type="NCBI Taxonomy" id="890399"/>
    <lineage>
        <taxon>Bacteria</taxon>
        <taxon>Pseudomonadati</taxon>
        <taxon>Thermodesulfobacteriota</taxon>
        <taxon>Desulfobacteria</taxon>
        <taxon>Desulfobacterales</taxon>
        <taxon>Desulfobacteraceae</taxon>
        <taxon>Candidatus Magnetoglobus</taxon>
    </lineage>
</organism>